<proteinExistence type="predicted"/>
<keyword evidence="3" id="KW-1185">Reference proteome</keyword>
<protein>
    <submittedName>
        <fullName evidence="2">Uncharacterized protein</fullName>
    </submittedName>
</protein>
<feature type="transmembrane region" description="Helical" evidence="1">
    <location>
        <begin position="54"/>
        <end position="77"/>
    </location>
</feature>
<sequence>MTIGAYTVLTFVSHRLLRARHGRHFDDEPGPVIDQWCRTTSGPGPRGASAARHFSLVVVVIIIYVAVAIAAAIIVLVTTGGSVLLINPALDVGLTIVIFTVGLDNPLTHNAVVRRAIRACVRGLTVRVGNDCRHHRR</sequence>
<reference evidence="3" key="1">
    <citation type="submission" date="2016-12" db="EMBL/GenBank/DDBJ databases">
        <authorList>
            <person name="Brunel B."/>
        </authorList>
    </citation>
    <scope>NUCLEOTIDE SEQUENCE [LARGE SCALE GENOMIC DNA]</scope>
</reference>
<keyword evidence="1" id="KW-0472">Membrane</keyword>
<gene>
    <name evidence="2" type="ORF">BQ8482_110325</name>
</gene>
<dbReference type="AlphaFoldDB" id="A0A2P9AB80"/>
<accession>A0A2P9AB80</accession>
<dbReference type="EMBL" id="FUIG01000013">
    <property type="protein sequence ID" value="SJM28395.1"/>
    <property type="molecule type" value="Genomic_DNA"/>
</dbReference>
<keyword evidence="1" id="KW-1133">Transmembrane helix</keyword>
<feature type="transmembrane region" description="Helical" evidence="1">
    <location>
        <begin position="83"/>
        <end position="103"/>
    </location>
</feature>
<evidence type="ECO:0000313" key="3">
    <source>
        <dbReference type="Proteomes" id="UP000245698"/>
    </source>
</evidence>
<dbReference type="Proteomes" id="UP000245698">
    <property type="component" value="Unassembled WGS sequence"/>
</dbReference>
<evidence type="ECO:0000313" key="2">
    <source>
        <dbReference type="EMBL" id="SJM28395.1"/>
    </source>
</evidence>
<organism evidence="2 3">
    <name type="scientific">Mesorhizobium delmotii</name>
    <dbReference type="NCBI Taxonomy" id="1631247"/>
    <lineage>
        <taxon>Bacteria</taxon>
        <taxon>Pseudomonadati</taxon>
        <taxon>Pseudomonadota</taxon>
        <taxon>Alphaproteobacteria</taxon>
        <taxon>Hyphomicrobiales</taxon>
        <taxon>Phyllobacteriaceae</taxon>
        <taxon>Mesorhizobium</taxon>
    </lineage>
</organism>
<name>A0A2P9AB80_9HYPH</name>
<evidence type="ECO:0000256" key="1">
    <source>
        <dbReference type="SAM" id="Phobius"/>
    </source>
</evidence>
<keyword evidence="1" id="KW-0812">Transmembrane</keyword>